<dbReference type="RefSeq" id="WP_054964587.1">
    <property type="nucleotide sequence ID" value="NZ_FMUN01000011.1"/>
</dbReference>
<dbReference type="InterPro" id="IPR032033">
    <property type="entry name" value="Cytochrome_P460"/>
</dbReference>
<feature type="domain" description="Cytochrome P460" evidence="2">
    <location>
        <begin position="110"/>
        <end position="203"/>
    </location>
</feature>
<dbReference type="Gene3D" id="3.50.70.20">
    <property type="entry name" value="Cytochrome P460"/>
    <property type="match status" value="1"/>
</dbReference>
<dbReference type="PROSITE" id="PS51257">
    <property type="entry name" value="PROKAR_LIPOPROTEIN"/>
    <property type="match status" value="1"/>
</dbReference>
<accession>A0A1G5HRX9</accession>
<proteinExistence type="predicted"/>
<keyword evidence="4" id="KW-1185">Reference proteome</keyword>
<feature type="chain" id="PRO_5010360413" evidence="1">
    <location>
        <begin position="27"/>
        <end position="211"/>
    </location>
</feature>
<dbReference type="Proteomes" id="UP000183104">
    <property type="component" value="Unassembled WGS sequence"/>
</dbReference>
<dbReference type="Pfam" id="PF16694">
    <property type="entry name" value="Cytochrome_P460"/>
    <property type="match status" value="1"/>
</dbReference>
<dbReference type="CDD" id="cd20716">
    <property type="entry name" value="cyt_P460_fam"/>
    <property type="match status" value="1"/>
</dbReference>
<evidence type="ECO:0000259" key="2">
    <source>
        <dbReference type="Pfam" id="PF16694"/>
    </source>
</evidence>
<feature type="signal peptide" evidence="1">
    <location>
        <begin position="1"/>
        <end position="26"/>
    </location>
</feature>
<reference evidence="4" key="1">
    <citation type="submission" date="2016-10" db="EMBL/GenBank/DDBJ databases">
        <authorList>
            <person name="Varghese N."/>
        </authorList>
    </citation>
    <scope>NUCLEOTIDE SEQUENCE [LARGE SCALE GENOMIC DNA]</scope>
    <source>
        <strain evidence="4">HL 19</strain>
    </source>
</reference>
<evidence type="ECO:0000313" key="3">
    <source>
        <dbReference type="EMBL" id="SCY66441.1"/>
    </source>
</evidence>
<protein>
    <submittedName>
        <fullName evidence="3">Cytochrome P460</fullName>
    </submittedName>
</protein>
<name>A0A1G5HRX9_9GAMM</name>
<sequence>MKERRPYPSYGLAMSSLCAIAGLAFALSGCETGGTTMPEVASEEEGPPFGGQASVNYADSLWQAMNNARLVGPDAVQTVPYQGQEPHGAVLETLYGEVSVGGIAGVAGHEGQVIVKRNYMGEDITNAKVAKDRDRYLASVTVMFKREPGYDPEHNDWFWVKYEPDGSVASDEQGMKLAGRVAKGQDEGCIACHSEQKDNDYQYNKSDFINE</sequence>
<dbReference type="InterPro" id="IPR038142">
    <property type="entry name" value="Cytochrome_P460_sp"/>
</dbReference>
<evidence type="ECO:0000256" key="1">
    <source>
        <dbReference type="SAM" id="SignalP"/>
    </source>
</evidence>
<keyword evidence="1" id="KW-0732">Signal</keyword>
<dbReference type="EMBL" id="FMUN01000011">
    <property type="protein sequence ID" value="SCY66441.1"/>
    <property type="molecule type" value="Genomic_DNA"/>
</dbReference>
<gene>
    <name evidence="3" type="ORF">SAMN05661077_0076</name>
</gene>
<dbReference type="STRING" id="381306.AN478_00050"/>
<evidence type="ECO:0000313" key="4">
    <source>
        <dbReference type="Proteomes" id="UP000183104"/>
    </source>
</evidence>
<dbReference type="AlphaFoldDB" id="A0A1G5HRX9"/>
<organism evidence="3 4">
    <name type="scientific">Thiohalorhabdus denitrificans</name>
    <dbReference type="NCBI Taxonomy" id="381306"/>
    <lineage>
        <taxon>Bacteria</taxon>
        <taxon>Pseudomonadati</taxon>
        <taxon>Pseudomonadota</taxon>
        <taxon>Gammaproteobacteria</taxon>
        <taxon>Thiohalorhabdales</taxon>
        <taxon>Thiohalorhabdaceae</taxon>
        <taxon>Thiohalorhabdus</taxon>
    </lineage>
</organism>